<evidence type="ECO:0000313" key="3">
    <source>
        <dbReference type="Proteomes" id="UP001348492"/>
    </source>
</evidence>
<sequence length="304" mass="34621">MKRKFLSSNLNKRGLIMKNIIFDCDNTYGVPDCDVDDGLTLIYLLGNKDANLLGVTTTYGNNKVEVVYPNTLKMIKELKADNLPVLEGGKNPKDLDNKASDYLVKMANEYAGELSILATGSLTNLYGAYVKDNTFFEKVKEIVLMGGITEPLIFAKRQMDELNFSCDPIATYTVLTKGKNVSVITGNNCLKVLVTREDYERELSDYTNPIVPYIKNSVDYWFDYNLNKFGINGTYNWDVTAAVYLMRSEFFENNIYKMNLSVDDLKRGFLNVDEENNCILNLPTIDNEELYNKDIYNAWKSVEI</sequence>
<reference evidence="2 3" key="1">
    <citation type="journal article" date="2023" name="PLoS ONE">
        <title>Genome-based metabolic and phylogenomic analysis of three Terrisporobacter species.</title>
        <authorList>
            <person name="Boer T."/>
            <person name="Bengelsdorf F.R."/>
            <person name="Bomeke M."/>
            <person name="Daniel R."/>
            <person name="Poehlein A."/>
        </authorList>
    </citation>
    <scope>NUCLEOTIDE SEQUENCE [LARGE SCALE GENOMIC DNA]</scope>
    <source>
        <strain evidence="2 3">DSM 1288</strain>
    </source>
</reference>
<keyword evidence="2" id="KW-0378">Hydrolase</keyword>
<dbReference type="Pfam" id="PF01156">
    <property type="entry name" value="IU_nuc_hydro"/>
    <property type="match status" value="1"/>
</dbReference>
<dbReference type="InterPro" id="IPR036452">
    <property type="entry name" value="Ribo_hydro-like"/>
</dbReference>
<dbReference type="Proteomes" id="UP001348492">
    <property type="component" value="Chromosome"/>
</dbReference>
<dbReference type="PANTHER" id="PTHR46190">
    <property type="entry name" value="SI:CH211-201H21.5-RELATED"/>
    <property type="match status" value="1"/>
</dbReference>
<dbReference type="GO" id="GO:0016798">
    <property type="term" value="F:hydrolase activity, acting on glycosyl bonds"/>
    <property type="evidence" value="ECO:0007669"/>
    <property type="project" value="UniProtKB-KW"/>
</dbReference>
<dbReference type="SUPFAM" id="SSF53590">
    <property type="entry name" value="Nucleoside hydrolase"/>
    <property type="match status" value="1"/>
</dbReference>
<dbReference type="Gene3D" id="3.90.245.10">
    <property type="entry name" value="Ribonucleoside hydrolase-like"/>
    <property type="match status" value="1"/>
</dbReference>
<keyword evidence="2" id="KW-0326">Glycosidase</keyword>
<dbReference type="InterPro" id="IPR001910">
    <property type="entry name" value="Inosine/uridine_hydrolase_dom"/>
</dbReference>
<evidence type="ECO:0000259" key="1">
    <source>
        <dbReference type="Pfam" id="PF01156"/>
    </source>
</evidence>
<evidence type="ECO:0000313" key="2">
    <source>
        <dbReference type="EMBL" id="WWD82911.1"/>
    </source>
</evidence>
<feature type="domain" description="Inosine/uridine-preferring nucleoside hydrolase" evidence="1">
    <location>
        <begin position="20"/>
        <end position="277"/>
    </location>
</feature>
<accession>A0ABZ2ETX8</accession>
<dbReference type="InterPro" id="IPR052775">
    <property type="entry name" value="IUN_hydrolase"/>
</dbReference>
<dbReference type="PANTHER" id="PTHR46190:SF1">
    <property type="entry name" value="SI:CH211-201H21.5"/>
    <property type="match status" value="1"/>
</dbReference>
<name>A0ABZ2ETX8_9FIRM</name>
<keyword evidence="3" id="KW-1185">Reference proteome</keyword>
<gene>
    <name evidence="2" type="primary">rihA</name>
    <name evidence="2" type="ORF">TEGL_13090</name>
</gene>
<dbReference type="EC" id="3.2.-.-" evidence="2"/>
<dbReference type="EMBL" id="CP117523">
    <property type="protein sequence ID" value="WWD82911.1"/>
    <property type="molecule type" value="Genomic_DNA"/>
</dbReference>
<protein>
    <submittedName>
        <fullName evidence="2">Pyrimidine-specific ribonucleoside hydrolase RihA</fullName>
        <ecNumber evidence="2">3.2.-.-</ecNumber>
    </submittedName>
</protein>
<organism evidence="2 3">
    <name type="scientific">Terrisporobacter glycolicus ATCC 14880 = DSM 1288</name>
    <dbReference type="NCBI Taxonomy" id="1121315"/>
    <lineage>
        <taxon>Bacteria</taxon>
        <taxon>Bacillati</taxon>
        <taxon>Bacillota</taxon>
        <taxon>Clostridia</taxon>
        <taxon>Peptostreptococcales</taxon>
        <taxon>Peptostreptococcaceae</taxon>
        <taxon>Terrisporobacter</taxon>
    </lineage>
</organism>
<proteinExistence type="predicted"/>